<evidence type="ECO:0000259" key="3">
    <source>
        <dbReference type="SMART" id="SM00822"/>
    </source>
</evidence>
<dbReference type="PRINTS" id="PR00081">
    <property type="entry name" value="GDHRDH"/>
</dbReference>
<dbReference type="PANTHER" id="PTHR43669">
    <property type="entry name" value="5-KETO-D-GLUCONATE 5-REDUCTASE"/>
    <property type="match status" value="1"/>
</dbReference>
<accession>A0A838A8W1</accession>
<dbReference type="InterPro" id="IPR036291">
    <property type="entry name" value="NAD(P)-bd_dom_sf"/>
</dbReference>
<feature type="domain" description="Ketoreductase" evidence="3">
    <location>
        <begin position="7"/>
        <end position="180"/>
    </location>
</feature>
<dbReference type="Gene3D" id="3.40.50.720">
    <property type="entry name" value="NAD(P)-binding Rossmann-like Domain"/>
    <property type="match status" value="1"/>
</dbReference>
<dbReference type="Proteomes" id="UP000582974">
    <property type="component" value="Unassembled WGS sequence"/>
</dbReference>
<keyword evidence="5" id="KW-1185">Reference proteome</keyword>
<dbReference type="PANTHER" id="PTHR43669:SF3">
    <property type="entry name" value="ALCOHOL DEHYDROGENASE, PUTATIVE (AFU_ORTHOLOGUE AFUA_3G03445)-RELATED"/>
    <property type="match status" value="1"/>
</dbReference>
<evidence type="ECO:0000313" key="5">
    <source>
        <dbReference type="Proteomes" id="UP000582974"/>
    </source>
</evidence>
<dbReference type="GO" id="GO:0016491">
    <property type="term" value="F:oxidoreductase activity"/>
    <property type="evidence" value="ECO:0007669"/>
    <property type="project" value="UniProtKB-KW"/>
</dbReference>
<sequence>MSPIAGAGVVVTGGGGGIGKALAERLAAGGARVVVNDIDAAAAGSVAQQIGGYAVAGDAAGDSGVRELIAEARLRLGDIDVYCANAGIAEEGGPEAPEEAWARSWEVNVMAHVRASRHLLPRWLERGSGRFVSTASAAGLLTMLGSAPYSASKHAAVAFAEWLSATYGHRGVTVQCICPQGVRTGMLPEEGTPGHAVLGGSAIEPERVAECLWDALHDDRFLVLPHAEVADYYARRAADPDRWLSGMRRMQEHIESI</sequence>
<dbReference type="AlphaFoldDB" id="A0A838A8W1"/>
<dbReference type="PROSITE" id="PS00061">
    <property type="entry name" value="ADH_SHORT"/>
    <property type="match status" value="1"/>
</dbReference>
<dbReference type="RefSeq" id="WP_180891851.1">
    <property type="nucleotide sequence ID" value="NZ_JACCKD010000002.1"/>
</dbReference>
<dbReference type="SUPFAM" id="SSF51735">
    <property type="entry name" value="NAD(P)-binding Rossmann-fold domains"/>
    <property type="match status" value="1"/>
</dbReference>
<keyword evidence="2" id="KW-0560">Oxidoreductase</keyword>
<evidence type="ECO:0000313" key="4">
    <source>
        <dbReference type="EMBL" id="MBA0124991.1"/>
    </source>
</evidence>
<name>A0A838A8W1_9PSEU</name>
<comment type="similarity">
    <text evidence="1">Belongs to the short-chain dehydrogenases/reductases (SDR) family.</text>
</comment>
<dbReference type="Pfam" id="PF00106">
    <property type="entry name" value="adh_short"/>
    <property type="match status" value="1"/>
</dbReference>
<gene>
    <name evidence="4" type="ORF">H0B56_05485</name>
</gene>
<dbReference type="SMART" id="SM00822">
    <property type="entry name" value="PKS_KR"/>
    <property type="match status" value="1"/>
</dbReference>
<protein>
    <submittedName>
        <fullName evidence="4">SDR family oxidoreductase</fullName>
    </submittedName>
</protein>
<reference evidence="4 5" key="1">
    <citation type="submission" date="2020-07" db="EMBL/GenBank/DDBJ databases">
        <title>Genome of Haloechinothrix sp.</title>
        <authorList>
            <person name="Tang S.-K."/>
            <person name="Yang L."/>
            <person name="Zhu W.-Y."/>
        </authorList>
    </citation>
    <scope>NUCLEOTIDE SEQUENCE [LARGE SCALE GENOMIC DNA]</scope>
    <source>
        <strain evidence="4 5">YIM 98757</strain>
    </source>
</reference>
<dbReference type="InterPro" id="IPR002347">
    <property type="entry name" value="SDR_fam"/>
</dbReference>
<evidence type="ECO:0000256" key="2">
    <source>
        <dbReference type="ARBA" id="ARBA00023002"/>
    </source>
</evidence>
<dbReference type="CDD" id="cd05233">
    <property type="entry name" value="SDR_c"/>
    <property type="match status" value="1"/>
</dbReference>
<dbReference type="InterPro" id="IPR020904">
    <property type="entry name" value="Sc_DH/Rdtase_CS"/>
</dbReference>
<dbReference type="EMBL" id="JACCKD010000002">
    <property type="protein sequence ID" value="MBA0124991.1"/>
    <property type="molecule type" value="Genomic_DNA"/>
</dbReference>
<evidence type="ECO:0000256" key="1">
    <source>
        <dbReference type="ARBA" id="ARBA00006484"/>
    </source>
</evidence>
<comment type="caution">
    <text evidence="4">The sequence shown here is derived from an EMBL/GenBank/DDBJ whole genome shotgun (WGS) entry which is preliminary data.</text>
</comment>
<dbReference type="InterPro" id="IPR057326">
    <property type="entry name" value="KR_dom"/>
</dbReference>
<organism evidence="4 5">
    <name type="scientific">Haloechinothrix aidingensis</name>
    <dbReference type="NCBI Taxonomy" id="2752311"/>
    <lineage>
        <taxon>Bacteria</taxon>
        <taxon>Bacillati</taxon>
        <taxon>Actinomycetota</taxon>
        <taxon>Actinomycetes</taxon>
        <taxon>Pseudonocardiales</taxon>
        <taxon>Pseudonocardiaceae</taxon>
        <taxon>Haloechinothrix</taxon>
    </lineage>
</organism>
<proteinExistence type="inferred from homology"/>